<keyword evidence="3" id="KW-1185">Reference proteome</keyword>
<name>A0A6N8FIR1_9BACI</name>
<accession>A0A6N8FIR1</accession>
<dbReference type="AlphaFoldDB" id="A0A6N8FIR1"/>
<dbReference type="CDD" id="cd15787">
    <property type="entry name" value="YycH_N"/>
    <property type="match status" value="1"/>
</dbReference>
<comment type="caution">
    <text evidence="2">The sequence shown here is derived from an EMBL/GenBank/DDBJ whole genome shotgun (WGS) entry which is preliminary data.</text>
</comment>
<dbReference type="Gene3D" id="3.10.450.310">
    <property type="match status" value="1"/>
</dbReference>
<reference evidence="2 3" key="1">
    <citation type="submission" date="2019-11" db="EMBL/GenBank/DDBJ databases">
        <authorList>
            <person name="Li X."/>
        </authorList>
    </citation>
    <scope>NUCLEOTIDE SEQUENCE [LARGE SCALE GENOMIC DNA]</scope>
    <source>
        <strain evidence="2 3">L9</strain>
    </source>
</reference>
<protein>
    <recommendedName>
        <fullName evidence="1">Regulatory protein YycH domain-containing protein</fullName>
    </recommendedName>
</protein>
<organism evidence="2 3">
    <name type="scientific">Ornithinibacillus caprae</name>
    <dbReference type="NCBI Taxonomy" id="2678566"/>
    <lineage>
        <taxon>Bacteria</taxon>
        <taxon>Bacillati</taxon>
        <taxon>Bacillota</taxon>
        <taxon>Bacilli</taxon>
        <taxon>Bacillales</taxon>
        <taxon>Bacillaceae</taxon>
        <taxon>Ornithinibacillus</taxon>
    </lineage>
</organism>
<evidence type="ECO:0000259" key="1">
    <source>
        <dbReference type="Pfam" id="PF07435"/>
    </source>
</evidence>
<feature type="domain" description="Regulatory protein YycH" evidence="1">
    <location>
        <begin position="4"/>
        <end position="423"/>
    </location>
</feature>
<gene>
    <name evidence="2" type="ORF">GMD78_07120</name>
</gene>
<dbReference type="InterPro" id="IPR042274">
    <property type="entry name" value="YycH/YycI_2"/>
</dbReference>
<dbReference type="Pfam" id="PF07435">
    <property type="entry name" value="YycH"/>
    <property type="match status" value="1"/>
</dbReference>
<dbReference type="InterPro" id="IPR009996">
    <property type="entry name" value="YycH"/>
</dbReference>
<dbReference type="RefSeq" id="WP_155668148.1">
    <property type="nucleotide sequence ID" value="NZ_WOCA01000004.1"/>
</dbReference>
<evidence type="ECO:0000313" key="3">
    <source>
        <dbReference type="Proteomes" id="UP000469125"/>
    </source>
</evidence>
<dbReference type="Proteomes" id="UP000469125">
    <property type="component" value="Unassembled WGS sequence"/>
</dbReference>
<dbReference type="EMBL" id="WOCA01000004">
    <property type="protein sequence ID" value="MUK88164.1"/>
    <property type="molecule type" value="Genomic_DNA"/>
</dbReference>
<dbReference type="Gene3D" id="3.30.310.160">
    <property type="entry name" value="YycH protein, domain 2"/>
    <property type="match status" value="1"/>
</dbReference>
<proteinExistence type="predicted"/>
<evidence type="ECO:0000313" key="2">
    <source>
        <dbReference type="EMBL" id="MUK88164.1"/>
    </source>
</evidence>
<sequence length="433" mass="50551">MKFETIKTYVLFLLIGISLLLTFSLWSNELDGDYLSSDVLNEEDFNLGGKELSKREIITPSNIIFEKYHHYYGFSHPQDSLALYRDMQSWVLYDYREAEANGRPNDNNQVEIIFPMELPMEIVPSLFKLNDDDDEDLMPSWSFQRAFITFESSKTLTIQFLSVDGREQVKFDINSPTKHDMLMDYITNLEGLIEYTVLQEKEMPIYFPNGELTMSTRSYAFDTVDSLKLVNALFTNPKEVITNPRGSETYYQDGQRTMMISEDKRSMEYTNPQETSYDIISPIELLDNSITNINEYKGWINNYRLQSINTAENIIRYQMYVDAYPVFDHNSVLNIIEQQWRNNGLYQYSSPLISLNNSYPSLEEVTLPSGREISHAIKSNDKYNLDDIRDIQIGYRIYVTEKTIVKLEPAWFIDINGRWEEVSIDDTHSKGVS</sequence>